<keyword evidence="5 7" id="KW-1133">Transmembrane helix</keyword>
<dbReference type="eggNOG" id="COG3090">
    <property type="taxonomic scope" value="Bacteria"/>
</dbReference>
<dbReference type="EMBL" id="AMGO01000021">
    <property type="protein sequence ID" value="EKE44566.1"/>
    <property type="molecule type" value="Genomic_DNA"/>
</dbReference>
<comment type="function">
    <text evidence="7">Part of the tripartite ATP-independent periplasmic (TRAP) transport system.</text>
</comment>
<comment type="similarity">
    <text evidence="7">Belongs to the TRAP transporter small permease family.</text>
</comment>
<feature type="transmembrane region" description="Helical" evidence="7">
    <location>
        <begin position="26"/>
        <end position="48"/>
    </location>
</feature>
<feature type="transmembrane region" description="Helical" evidence="7">
    <location>
        <begin position="101"/>
        <end position="122"/>
    </location>
</feature>
<feature type="transmembrane region" description="Helical" evidence="7">
    <location>
        <begin position="142"/>
        <end position="165"/>
    </location>
</feature>
<evidence type="ECO:0000256" key="4">
    <source>
        <dbReference type="ARBA" id="ARBA00022692"/>
    </source>
</evidence>
<keyword evidence="10" id="KW-1185">Reference proteome</keyword>
<gene>
    <name evidence="9" type="ORF">OCGS_1404</name>
</gene>
<reference evidence="9 10" key="1">
    <citation type="journal article" date="2012" name="J. Bacteriol.">
        <title>Draft Genome Sequence of Oceaniovalibus guishaninsula JLT2003T.</title>
        <authorList>
            <person name="Tang K."/>
            <person name="Liu K."/>
            <person name="Jiao N."/>
        </authorList>
    </citation>
    <scope>NUCLEOTIDE SEQUENCE [LARGE SCALE GENOMIC DNA]</scope>
    <source>
        <strain evidence="9 10">JLT2003</strain>
    </source>
</reference>
<evidence type="ECO:0000256" key="3">
    <source>
        <dbReference type="ARBA" id="ARBA00022475"/>
    </source>
</evidence>
<keyword evidence="3" id="KW-1003">Cell membrane</keyword>
<sequence length="173" mass="18616">MAETSRSALPDDAPALPAPLMTLCRLFAVLGGLVLLAMMLMTVASVTLRALANSPIPGDFELVEIGTALAVFCFLPWCQAVDGNVRVDLFTAKTGLRTRRLLGALGDTLYLGLAMLLLWRLIYGAGDMRAYGETSMILRVPLWWSFVVILPAMALLAITCAASIAGRLRRSFG</sequence>
<dbReference type="Pfam" id="PF04290">
    <property type="entry name" value="DctQ"/>
    <property type="match status" value="1"/>
</dbReference>
<evidence type="ECO:0000313" key="9">
    <source>
        <dbReference type="EMBL" id="EKE44566.1"/>
    </source>
</evidence>
<dbReference type="PATRIC" id="fig|1231392.3.peg.1410"/>
<keyword evidence="4 7" id="KW-0812">Transmembrane</keyword>
<dbReference type="STRING" id="1231392.OCGS_1404"/>
<comment type="caution">
    <text evidence="9">The sequence shown here is derived from an EMBL/GenBank/DDBJ whole genome shotgun (WGS) entry which is preliminary data.</text>
</comment>
<protein>
    <recommendedName>
        <fullName evidence="7">TRAP transporter small permease protein</fullName>
    </recommendedName>
</protein>
<evidence type="ECO:0000313" key="10">
    <source>
        <dbReference type="Proteomes" id="UP000006765"/>
    </source>
</evidence>
<evidence type="ECO:0000259" key="8">
    <source>
        <dbReference type="Pfam" id="PF04290"/>
    </source>
</evidence>
<evidence type="ECO:0000256" key="2">
    <source>
        <dbReference type="ARBA" id="ARBA00022448"/>
    </source>
</evidence>
<evidence type="ECO:0000256" key="7">
    <source>
        <dbReference type="RuleBase" id="RU369079"/>
    </source>
</evidence>
<comment type="subcellular location">
    <subcellularLocation>
        <location evidence="7">Cell inner membrane</location>
        <topology evidence="7">Multi-pass membrane protein</topology>
    </subcellularLocation>
    <subcellularLocation>
        <location evidence="1">Cell membrane</location>
        <topology evidence="1">Multi-pass membrane protein</topology>
    </subcellularLocation>
</comment>
<evidence type="ECO:0000256" key="1">
    <source>
        <dbReference type="ARBA" id="ARBA00004651"/>
    </source>
</evidence>
<feature type="transmembrane region" description="Helical" evidence="7">
    <location>
        <begin position="60"/>
        <end position="80"/>
    </location>
</feature>
<name>K2GPI2_9RHOB</name>
<evidence type="ECO:0000256" key="6">
    <source>
        <dbReference type="ARBA" id="ARBA00023136"/>
    </source>
</evidence>
<dbReference type="Proteomes" id="UP000006765">
    <property type="component" value="Unassembled WGS sequence"/>
</dbReference>
<dbReference type="OrthoDB" id="6183232at2"/>
<keyword evidence="2 7" id="KW-0813">Transport</keyword>
<dbReference type="InterPro" id="IPR055348">
    <property type="entry name" value="DctQ"/>
</dbReference>
<feature type="domain" description="Tripartite ATP-independent periplasmic transporters DctQ component" evidence="8">
    <location>
        <begin position="38"/>
        <end position="169"/>
    </location>
</feature>
<dbReference type="GO" id="GO:0005886">
    <property type="term" value="C:plasma membrane"/>
    <property type="evidence" value="ECO:0007669"/>
    <property type="project" value="UniProtKB-SubCell"/>
</dbReference>
<comment type="subunit">
    <text evidence="7">The complex comprises the extracytoplasmic solute receptor protein and the two transmembrane proteins.</text>
</comment>
<evidence type="ECO:0000256" key="5">
    <source>
        <dbReference type="ARBA" id="ARBA00022989"/>
    </source>
</evidence>
<dbReference type="AlphaFoldDB" id="K2GPI2"/>
<keyword evidence="6 7" id="KW-0472">Membrane</keyword>
<proteinExistence type="inferred from homology"/>
<keyword evidence="7" id="KW-0997">Cell inner membrane</keyword>
<organism evidence="9 10">
    <name type="scientific">Oceaniovalibus guishaninsula JLT2003</name>
    <dbReference type="NCBI Taxonomy" id="1231392"/>
    <lineage>
        <taxon>Bacteria</taxon>
        <taxon>Pseudomonadati</taxon>
        <taxon>Pseudomonadota</taxon>
        <taxon>Alphaproteobacteria</taxon>
        <taxon>Rhodobacterales</taxon>
        <taxon>Roseobacteraceae</taxon>
        <taxon>Oceaniovalibus</taxon>
    </lineage>
</organism>
<accession>K2GPI2</accession>
<dbReference type="RefSeq" id="WP_007426556.1">
    <property type="nucleotide sequence ID" value="NZ_AMGO01000021.1"/>
</dbReference>
<dbReference type="GO" id="GO:0022857">
    <property type="term" value="F:transmembrane transporter activity"/>
    <property type="evidence" value="ECO:0007669"/>
    <property type="project" value="UniProtKB-UniRule"/>
</dbReference>